<sequence>MTPWNLLELDKALRVSWAADAYSPDGQADWRPDNSLHHLDPWPGLVRLRDLAAPGGVVRLCLKRCLVEGLLVPSSLRERGPG</sequence>
<reference evidence="2" key="1">
    <citation type="journal article" date="2019" name="Int. J. Syst. Evol. Microbiol.">
        <title>The Global Catalogue of Microorganisms (GCM) 10K type strain sequencing project: providing services to taxonomists for standard genome sequencing and annotation.</title>
        <authorList>
            <consortium name="The Broad Institute Genomics Platform"/>
            <consortium name="The Broad Institute Genome Sequencing Center for Infectious Disease"/>
            <person name="Wu L."/>
            <person name="Ma J."/>
        </authorList>
    </citation>
    <scope>NUCLEOTIDE SEQUENCE [LARGE SCALE GENOMIC DNA]</scope>
    <source>
        <strain evidence="2">JCM 17939</strain>
    </source>
</reference>
<gene>
    <name evidence="1" type="ORF">GCM10023196_073900</name>
</gene>
<name>A0ABP8UL16_9ACTN</name>
<accession>A0ABP8UL16</accession>
<organism evidence="1 2">
    <name type="scientific">Actinoallomurus vinaceus</name>
    <dbReference type="NCBI Taxonomy" id="1080074"/>
    <lineage>
        <taxon>Bacteria</taxon>
        <taxon>Bacillati</taxon>
        <taxon>Actinomycetota</taxon>
        <taxon>Actinomycetes</taxon>
        <taxon>Streptosporangiales</taxon>
        <taxon>Thermomonosporaceae</taxon>
        <taxon>Actinoallomurus</taxon>
    </lineage>
</organism>
<comment type="caution">
    <text evidence="1">The sequence shown here is derived from an EMBL/GenBank/DDBJ whole genome shotgun (WGS) entry which is preliminary data.</text>
</comment>
<keyword evidence="2" id="KW-1185">Reference proteome</keyword>
<evidence type="ECO:0000313" key="1">
    <source>
        <dbReference type="EMBL" id="GAA4634018.1"/>
    </source>
</evidence>
<proteinExistence type="predicted"/>
<dbReference type="EMBL" id="BAABHK010000013">
    <property type="protein sequence ID" value="GAA4634018.1"/>
    <property type="molecule type" value="Genomic_DNA"/>
</dbReference>
<protein>
    <submittedName>
        <fullName evidence="1">Uncharacterized protein</fullName>
    </submittedName>
</protein>
<dbReference type="Proteomes" id="UP001501442">
    <property type="component" value="Unassembled WGS sequence"/>
</dbReference>
<evidence type="ECO:0000313" key="2">
    <source>
        <dbReference type="Proteomes" id="UP001501442"/>
    </source>
</evidence>